<evidence type="ECO:0008006" key="5">
    <source>
        <dbReference type="Google" id="ProtNLM"/>
    </source>
</evidence>
<proteinExistence type="predicted"/>
<comment type="caution">
    <text evidence="3">The sequence shown here is derived from an EMBL/GenBank/DDBJ whole genome shotgun (WGS) entry which is preliminary data.</text>
</comment>
<keyword evidence="4" id="KW-1185">Reference proteome</keyword>
<feature type="compositionally biased region" description="Low complexity" evidence="1">
    <location>
        <begin position="174"/>
        <end position="188"/>
    </location>
</feature>
<dbReference type="EMBL" id="BDFE01000017">
    <property type="protein sequence ID" value="GAU09536.1"/>
    <property type="molecule type" value="Genomic_DNA"/>
</dbReference>
<dbReference type="AlphaFoldDB" id="A0A194AKF4"/>
<evidence type="ECO:0000256" key="1">
    <source>
        <dbReference type="SAM" id="MobiDB-lite"/>
    </source>
</evidence>
<protein>
    <recommendedName>
        <fullName evidence="5">LPP20 lipoprotein</fullName>
    </recommendedName>
</protein>
<feature type="region of interest" description="Disordered" evidence="1">
    <location>
        <begin position="164"/>
        <end position="206"/>
    </location>
</feature>
<accession>A0A194AKF4</accession>
<name>A0A194AKF4_9BACT</name>
<evidence type="ECO:0000313" key="3">
    <source>
        <dbReference type="EMBL" id="GAU09536.1"/>
    </source>
</evidence>
<dbReference type="STRING" id="1592317.DPF_2263"/>
<dbReference type="Proteomes" id="UP000095200">
    <property type="component" value="Unassembled WGS sequence"/>
</dbReference>
<reference evidence="4" key="1">
    <citation type="submission" date="2016-06" db="EMBL/GenBank/DDBJ databases">
        <title>Draft genome sequence of Desulfoplanes formicivorans strain Pf12B.</title>
        <authorList>
            <person name="Watanabe M."/>
            <person name="Kojima H."/>
            <person name="Fukui M."/>
        </authorList>
    </citation>
    <scope>NUCLEOTIDE SEQUENCE [LARGE SCALE GENOMIC DNA]</scope>
    <source>
        <strain evidence="4">Pf12B</strain>
    </source>
</reference>
<evidence type="ECO:0000256" key="2">
    <source>
        <dbReference type="SAM" id="SignalP"/>
    </source>
</evidence>
<organism evidence="3 4">
    <name type="scientific">Desulfoplanes formicivorans</name>
    <dbReference type="NCBI Taxonomy" id="1592317"/>
    <lineage>
        <taxon>Bacteria</taxon>
        <taxon>Pseudomonadati</taxon>
        <taxon>Thermodesulfobacteriota</taxon>
        <taxon>Desulfovibrionia</taxon>
        <taxon>Desulfovibrionales</taxon>
        <taxon>Desulfoplanaceae</taxon>
        <taxon>Desulfoplanes</taxon>
    </lineage>
</organism>
<evidence type="ECO:0000313" key="4">
    <source>
        <dbReference type="Proteomes" id="UP000095200"/>
    </source>
</evidence>
<feature type="chain" id="PRO_5008262436" description="LPP20 lipoprotein" evidence="2">
    <location>
        <begin position="22"/>
        <end position="323"/>
    </location>
</feature>
<sequence length="323" mass="34060">MGKHVMLLSLLFVCSAVTAWALGTSNNEGYVQTFENGEVNWQSGLVTAVGIGAPPANAVNMAQARALARRAAIVVARRNLLEIIKRVRIDSAATVGEYMVTNDAIRTSVSGYLHNSQIYDVAYMSDGSVEATVGVSLRGGLAQIVIPKTMPFKVVEPALPTDAQESVAAPMTQPTESTSAASASSEPADVTEPVSDEHAPAQPAPAVESGMVVTGLVVDASGSGAHPAMSPKIIDEQGNEVYGSALVSREYAIQQGMAGYARDVEQAKVRPRVTDQPLVVRALSAMGKGMSDLVISNADANKLRALTENQDFFEKCRVMIVLD</sequence>
<gene>
    <name evidence="3" type="ORF">DPF_2263</name>
</gene>
<keyword evidence="2" id="KW-0732">Signal</keyword>
<feature type="signal peptide" evidence="2">
    <location>
        <begin position="1"/>
        <end position="21"/>
    </location>
</feature>